<sequence>MAPGLINGKAEYKIKRTLDCQNRPLSRFKPPISGVNMDAPDLA</sequence>
<dbReference type="AlphaFoldDB" id="A0A1F5LCB2"/>
<evidence type="ECO:0000313" key="3">
    <source>
        <dbReference type="Proteomes" id="UP000177622"/>
    </source>
</evidence>
<dbReference type="EMBL" id="LXJU01000016">
    <property type="protein sequence ID" value="OGE50630.1"/>
    <property type="molecule type" value="Genomic_DNA"/>
</dbReference>
<dbReference type="GeneID" id="34578917"/>
<organism evidence="2 3">
    <name type="scientific">Penicillium arizonense</name>
    <dbReference type="NCBI Taxonomy" id="1835702"/>
    <lineage>
        <taxon>Eukaryota</taxon>
        <taxon>Fungi</taxon>
        <taxon>Dikarya</taxon>
        <taxon>Ascomycota</taxon>
        <taxon>Pezizomycotina</taxon>
        <taxon>Eurotiomycetes</taxon>
        <taxon>Eurotiomycetidae</taxon>
        <taxon>Eurotiales</taxon>
        <taxon>Aspergillaceae</taxon>
        <taxon>Penicillium</taxon>
    </lineage>
</organism>
<keyword evidence="3" id="KW-1185">Reference proteome</keyword>
<evidence type="ECO:0000313" key="2">
    <source>
        <dbReference type="EMBL" id="OGE50630.1"/>
    </source>
</evidence>
<accession>A0A1F5LCB2</accession>
<feature type="region of interest" description="Disordered" evidence="1">
    <location>
        <begin position="23"/>
        <end position="43"/>
    </location>
</feature>
<protein>
    <submittedName>
        <fullName evidence="2">Uncharacterized protein</fullName>
    </submittedName>
</protein>
<dbReference type="RefSeq" id="XP_022486076.1">
    <property type="nucleotide sequence ID" value="XM_022634183.1"/>
</dbReference>
<reference evidence="2 3" key="1">
    <citation type="journal article" date="2016" name="Sci. Rep.">
        <title>Penicillium arizonense, a new, genome sequenced fungal species, reveals a high chemical diversity in secreted metabolites.</title>
        <authorList>
            <person name="Grijseels S."/>
            <person name="Nielsen J.C."/>
            <person name="Randelovic M."/>
            <person name="Nielsen J."/>
            <person name="Nielsen K.F."/>
            <person name="Workman M."/>
            <person name="Frisvad J.C."/>
        </authorList>
    </citation>
    <scope>NUCLEOTIDE SEQUENCE [LARGE SCALE GENOMIC DNA]</scope>
    <source>
        <strain evidence="2 3">CBS 141311</strain>
    </source>
</reference>
<gene>
    <name evidence="2" type="ORF">PENARI_c016G11280</name>
</gene>
<dbReference type="Proteomes" id="UP000177622">
    <property type="component" value="Unassembled WGS sequence"/>
</dbReference>
<evidence type="ECO:0000256" key="1">
    <source>
        <dbReference type="SAM" id="MobiDB-lite"/>
    </source>
</evidence>
<comment type="caution">
    <text evidence="2">The sequence shown here is derived from an EMBL/GenBank/DDBJ whole genome shotgun (WGS) entry which is preliminary data.</text>
</comment>
<proteinExistence type="predicted"/>
<name>A0A1F5LCB2_PENAI</name>